<keyword evidence="9" id="KW-1185">Reference proteome</keyword>
<sequence length="240" mass="25389">CTNCANACKRCNEARPCERCVKYGIQESCVDGVRKERQKGIKRGPYKRKNKTTDGEASFEGFTATNGDSEWQGNGASTSNPTSGQSQTPATVHAIPHYPPPEGYFPYFFPPPPGFMAPGHEGAPAPEGASSGTSQPPAMVQYYPMPPPGYYPYPPPGVYPPPQNGSQVPTIDPTDTSRNSSQRVETPKAVPATGKKRSRTGKQAETKTKKAKAAATTTTESSTSGGTVGGNDQGVDGDDN</sequence>
<reference evidence="8 9" key="1">
    <citation type="submission" date="2014-04" db="EMBL/GenBank/DDBJ databases">
        <authorList>
            <consortium name="DOE Joint Genome Institute"/>
            <person name="Kuo A."/>
            <person name="Kohler A."/>
            <person name="Nagy L.G."/>
            <person name="Floudas D."/>
            <person name="Copeland A."/>
            <person name="Barry K.W."/>
            <person name="Cichocki N."/>
            <person name="Veneault-Fourrey C."/>
            <person name="LaButti K."/>
            <person name="Lindquist E.A."/>
            <person name="Lipzen A."/>
            <person name="Lundell T."/>
            <person name="Morin E."/>
            <person name="Murat C."/>
            <person name="Sun H."/>
            <person name="Tunlid A."/>
            <person name="Henrissat B."/>
            <person name="Grigoriev I.V."/>
            <person name="Hibbett D.S."/>
            <person name="Martin F."/>
            <person name="Nordberg H.P."/>
            <person name="Cantor M.N."/>
            <person name="Hua S.X."/>
        </authorList>
    </citation>
    <scope>NUCLEOTIDE SEQUENCE [LARGE SCALE GENOMIC DNA]</scope>
    <source>
        <strain evidence="8 9">Foug A</strain>
    </source>
</reference>
<dbReference type="GO" id="GO:0003677">
    <property type="term" value="F:DNA binding"/>
    <property type="evidence" value="ECO:0007669"/>
    <property type="project" value="UniProtKB-KW"/>
</dbReference>
<keyword evidence="4" id="KW-0238">DNA-binding</keyword>
<feature type="compositionally biased region" description="Polar residues" evidence="7">
    <location>
        <begin position="63"/>
        <end position="90"/>
    </location>
</feature>
<dbReference type="PANTHER" id="PTHR47659:SF7">
    <property type="entry name" value="FUNGAL TRANSCRIPTIONAL REGULATORY PROTEIN, N-TERMINAL DOMAIN-CONTAINING PROTEIN"/>
    <property type="match status" value="1"/>
</dbReference>
<accession>A0A0C3ERP6</accession>
<evidence type="ECO:0000256" key="5">
    <source>
        <dbReference type="ARBA" id="ARBA00023163"/>
    </source>
</evidence>
<feature type="non-terminal residue" evidence="8">
    <location>
        <position position="1"/>
    </location>
</feature>
<evidence type="ECO:0000256" key="3">
    <source>
        <dbReference type="ARBA" id="ARBA00023015"/>
    </source>
</evidence>
<dbReference type="InterPro" id="IPR050335">
    <property type="entry name" value="ERT1_acuK_gluconeogen_tf"/>
</dbReference>
<reference evidence="9" key="2">
    <citation type="submission" date="2015-01" db="EMBL/GenBank/DDBJ databases">
        <title>Evolutionary Origins and Diversification of the Mycorrhizal Mutualists.</title>
        <authorList>
            <consortium name="DOE Joint Genome Institute"/>
            <consortium name="Mycorrhizal Genomics Consortium"/>
            <person name="Kohler A."/>
            <person name="Kuo A."/>
            <person name="Nagy L.G."/>
            <person name="Floudas D."/>
            <person name="Copeland A."/>
            <person name="Barry K.W."/>
            <person name="Cichocki N."/>
            <person name="Veneault-Fourrey C."/>
            <person name="LaButti K."/>
            <person name="Lindquist E.A."/>
            <person name="Lipzen A."/>
            <person name="Lundell T."/>
            <person name="Morin E."/>
            <person name="Murat C."/>
            <person name="Riley R."/>
            <person name="Ohm R."/>
            <person name="Sun H."/>
            <person name="Tunlid A."/>
            <person name="Henrissat B."/>
            <person name="Grigoriev I.V."/>
            <person name="Hibbett D.S."/>
            <person name="Martin F."/>
        </authorList>
    </citation>
    <scope>NUCLEOTIDE SEQUENCE [LARGE SCALE GENOMIC DNA]</scope>
    <source>
        <strain evidence="9">Foug A</strain>
    </source>
</reference>
<feature type="region of interest" description="Disordered" evidence="7">
    <location>
        <begin position="118"/>
        <end position="240"/>
    </location>
</feature>
<keyword evidence="3" id="KW-0805">Transcription regulation</keyword>
<dbReference type="HOGENOM" id="CLU_1158812_0_0_1"/>
<proteinExistence type="predicted"/>
<keyword evidence="6" id="KW-0539">Nucleus</keyword>
<dbReference type="EMBL" id="KN822004">
    <property type="protein sequence ID" value="KIM70794.1"/>
    <property type="molecule type" value="Genomic_DNA"/>
</dbReference>
<keyword evidence="1" id="KW-0479">Metal-binding</keyword>
<evidence type="ECO:0000256" key="7">
    <source>
        <dbReference type="SAM" id="MobiDB-lite"/>
    </source>
</evidence>
<feature type="compositionally biased region" description="Pro residues" evidence="7">
    <location>
        <begin position="144"/>
        <end position="163"/>
    </location>
</feature>
<evidence type="ECO:0000256" key="2">
    <source>
        <dbReference type="ARBA" id="ARBA00022833"/>
    </source>
</evidence>
<evidence type="ECO:0008006" key="10">
    <source>
        <dbReference type="Google" id="ProtNLM"/>
    </source>
</evidence>
<dbReference type="AlphaFoldDB" id="A0A0C3ERP6"/>
<keyword evidence="2" id="KW-0862">Zinc</keyword>
<feature type="compositionally biased region" description="Low complexity" evidence="7">
    <location>
        <begin position="213"/>
        <end position="225"/>
    </location>
</feature>
<feature type="compositionally biased region" description="Polar residues" evidence="7">
    <location>
        <begin position="164"/>
        <end position="184"/>
    </location>
</feature>
<dbReference type="STRING" id="1036808.A0A0C3ERP6"/>
<dbReference type="OrthoDB" id="5575144at2759"/>
<gene>
    <name evidence="8" type="ORF">SCLCIDRAFT_1206948</name>
</gene>
<feature type="region of interest" description="Disordered" evidence="7">
    <location>
        <begin position="34"/>
        <end position="90"/>
    </location>
</feature>
<dbReference type="PANTHER" id="PTHR47659">
    <property type="entry name" value="ZN(II)2CYS6 TRANSCRIPTION FACTOR (EUROFUNG)-RELATED"/>
    <property type="match status" value="1"/>
</dbReference>
<keyword evidence="5" id="KW-0804">Transcription</keyword>
<name>A0A0C3ERP6_9AGAM</name>
<dbReference type="InParanoid" id="A0A0C3ERP6"/>
<dbReference type="GO" id="GO:0046872">
    <property type="term" value="F:metal ion binding"/>
    <property type="evidence" value="ECO:0007669"/>
    <property type="project" value="UniProtKB-KW"/>
</dbReference>
<evidence type="ECO:0000256" key="6">
    <source>
        <dbReference type="ARBA" id="ARBA00023242"/>
    </source>
</evidence>
<organism evidence="8 9">
    <name type="scientific">Scleroderma citrinum Foug A</name>
    <dbReference type="NCBI Taxonomy" id="1036808"/>
    <lineage>
        <taxon>Eukaryota</taxon>
        <taxon>Fungi</taxon>
        <taxon>Dikarya</taxon>
        <taxon>Basidiomycota</taxon>
        <taxon>Agaricomycotina</taxon>
        <taxon>Agaricomycetes</taxon>
        <taxon>Agaricomycetidae</taxon>
        <taxon>Boletales</taxon>
        <taxon>Sclerodermatineae</taxon>
        <taxon>Sclerodermataceae</taxon>
        <taxon>Scleroderma</taxon>
    </lineage>
</organism>
<evidence type="ECO:0000313" key="9">
    <source>
        <dbReference type="Proteomes" id="UP000053989"/>
    </source>
</evidence>
<evidence type="ECO:0000313" key="8">
    <source>
        <dbReference type="EMBL" id="KIM70794.1"/>
    </source>
</evidence>
<feature type="compositionally biased region" description="Basic residues" evidence="7">
    <location>
        <begin position="40"/>
        <end position="50"/>
    </location>
</feature>
<dbReference type="Proteomes" id="UP000053989">
    <property type="component" value="Unassembled WGS sequence"/>
</dbReference>
<evidence type="ECO:0000256" key="4">
    <source>
        <dbReference type="ARBA" id="ARBA00023125"/>
    </source>
</evidence>
<evidence type="ECO:0000256" key="1">
    <source>
        <dbReference type="ARBA" id="ARBA00022723"/>
    </source>
</evidence>
<protein>
    <recommendedName>
        <fullName evidence="10">Zn(2)-C6 fungal-type domain-containing protein</fullName>
    </recommendedName>
</protein>